<dbReference type="Gene3D" id="3.30.465.10">
    <property type="match status" value="1"/>
</dbReference>
<evidence type="ECO:0000256" key="1">
    <source>
        <dbReference type="ARBA" id="ARBA00005083"/>
    </source>
</evidence>
<dbReference type="PROSITE" id="PS51387">
    <property type="entry name" value="FAD_PCMH"/>
    <property type="match status" value="1"/>
</dbReference>
<comment type="pathway">
    <text evidence="1">Cofactor biosynthesis; D-erythroascorbate biosynthesis; dehydro-D-arabinono-1,4-lactone from D-arabinose: step 2/2.</text>
</comment>
<sequence length="460" mass="52050">MPTLGNWNDTIQFHVDDAKFKKPSSTDEVQRIVRQAHASNAKVKAIGAIHSVTPCFVGSDIIISSEKMNRIVSVDKDNLTATVQPGVSLNQLCGHLEPLGYQPPVILEYGNFLFGAISGTHANDTSVSDNAQISSFVVGVKLVTGHGELLEISEKRNAQYLPAIRSHFGLFGVVCEVTVRIWPTRSLLFTYETQNLYHFLGDFDNQMTQVRASSDQVFALIFQSVDTILLQHREFQDVKKCPPHPLTNSLESKAINLYTSLVLPAAQALSGLHLSLEHTEALSNFLLKGPLDALRGSEFIIDPNDRGILWDANDPDFEFHDWAFPEKNWPSMVRAYRQLLERFRVEHDFLITLPTIVYCMNKDESSLLSRSKNSNMMILDPEHHDPRDPKWKQFRKAFGELAIQHGGIPHLNKTVDNAVVWYDKPCDQEALEEFLGLRKQFDPNDMFLNDFFKQVFAGRL</sequence>
<dbReference type="GO" id="GO:0003885">
    <property type="term" value="F:D-arabinono-1,4-lactone oxidase activity"/>
    <property type="evidence" value="ECO:0007669"/>
    <property type="project" value="UniProtKB-EC"/>
</dbReference>
<dbReference type="InterPro" id="IPR016166">
    <property type="entry name" value="FAD-bd_PCMH"/>
</dbReference>
<gene>
    <name evidence="6" type="ORF">WHR41_08728</name>
</gene>
<dbReference type="EMBL" id="JAAQHG020000048">
    <property type="protein sequence ID" value="KAL1582523.1"/>
    <property type="molecule type" value="Genomic_DNA"/>
</dbReference>
<evidence type="ECO:0000256" key="2">
    <source>
        <dbReference type="ARBA" id="ARBA00013136"/>
    </source>
</evidence>
<dbReference type="Gene3D" id="3.30.43.10">
    <property type="entry name" value="Uridine Diphospho-n-acetylenolpyruvylglucosamine Reductase, domain 2"/>
    <property type="match status" value="1"/>
</dbReference>
<dbReference type="InterPro" id="IPR006094">
    <property type="entry name" value="Oxid_FAD_bind_N"/>
</dbReference>
<reference evidence="6 7" key="1">
    <citation type="journal article" date="2020" name="Microbiol. Resour. Announc.">
        <title>Draft Genome Sequence of a Cladosporium Species Isolated from the Mesophotic Ascidian Didemnum maculosum.</title>
        <authorList>
            <person name="Gioti A."/>
            <person name="Siaperas R."/>
            <person name="Nikolaivits E."/>
            <person name="Le Goff G."/>
            <person name="Ouazzani J."/>
            <person name="Kotoulas G."/>
            <person name="Topakas E."/>
        </authorList>
    </citation>
    <scope>NUCLEOTIDE SEQUENCE [LARGE SCALE GENOMIC DNA]</scope>
    <source>
        <strain evidence="6 7">TM138-S3</strain>
    </source>
</reference>
<dbReference type="InterPro" id="IPR007173">
    <property type="entry name" value="ALO_C"/>
</dbReference>
<dbReference type="InterPro" id="IPR010031">
    <property type="entry name" value="FAD_lactone_oxidase-like"/>
</dbReference>
<accession>A0AB34KD69</accession>
<evidence type="ECO:0000313" key="6">
    <source>
        <dbReference type="EMBL" id="KAL1582523.1"/>
    </source>
</evidence>
<name>A0AB34KD69_9PEZI</name>
<proteinExistence type="predicted"/>
<protein>
    <recommendedName>
        <fullName evidence="2">D-arabinono-1,4-lactone oxidase</fullName>
        <ecNumber evidence="2">1.1.3.37</ecNumber>
    </recommendedName>
    <alternativeName>
        <fullName evidence="4">L-galactono-gamma-lactone oxidase</fullName>
    </alternativeName>
</protein>
<evidence type="ECO:0000313" key="7">
    <source>
        <dbReference type="Proteomes" id="UP000803884"/>
    </source>
</evidence>
<dbReference type="InterPro" id="IPR016169">
    <property type="entry name" value="FAD-bd_PCMH_sub2"/>
</dbReference>
<dbReference type="InterPro" id="IPR036318">
    <property type="entry name" value="FAD-bd_PCMH-like_sf"/>
</dbReference>
<dbReference type="Proteomes" id="UP000803884">
    <property type="component" value="Unassembled WGS sequence"/>
</dbReference>
<feature type="domain" description="FAD-binding PCMH-type" evidence="5">
    <location>
        <begin position="13"/>
        <end position="184"/>
    </location>
</feature>
<keyword evidence="7" id="KW-1185">Reference proteome</keyword>
<dbReference type="InterPro" id="IPR016167">
    <property type="entry name" value="FAD-bd_PCMH_sub1"/>
</dbReference>
<dbReference type="GO" id="GO:0016020">
    <property type="term" value="C:membrane"/>
    <property type="evidence" value="ECO:0007669"/>
    <property type="project" value="InterPro"/>
</dbReference>
<organism evidence="6 7">
    <name type="scientific">Cladosporium halotolerans</name>
    <dbReference type="NCBI Taxonomy" id="1052096"/>
    <lineage>
        <taxon>Eukaryota</taxon>
        <taxon>Fungi</taxon>
        <taxon>Dikarya</taxon>
        <taxon>Ascomycota</taxon>
        <taxon>Pezizomycotina</taxon>
        <taxon>Dothideomycetes</taxon>
        <taxon>Dothideomycetidae</taxon>
        <taxon>Cladosporiales</taxon>
        <taxon>Cladosporiaceae</taxon>
        <taxon>Cladosporium</taxon>
    </lineage>
</organism>
<evidence type="ECO:0000256" key="4">
    <source>
        <dbReference type="ARBA" id="ARBA00033418"/>
    </source>
</evidence>
<dbReference type="PIRSF" id="PIRSF000136">
    <property type="entry name" value="LGO_GLO"/>
    <property type="match status" value="1"/>
</dbReference>
<dbReference type="GO" id="GO:0071949">
    <property type="term" value="F:FAD binding"/>
    <property type="evidence" value="ECO:0007669"/>
    <property type="project" value="InterPro"/>
</dbReference>
<comment type="caution">
    <text evidence="6">The sequence shown here is derived from an EMBL/GenBank/DDBJ whole genome shotgun (WGS) entry which is preliminary data.</text>
</comment>
<evidence type="ECO:0000256" key="3">
    <source>
        <dbReference type="ARBA" id="ARBA00023002"/>
    </source>
</evidence>
<dbReference type="AlphaFoldDB" id="A0AB34KD69"/>
<dbReference type="RefSeq" id="XP_069225630.1">
    <property type="nucleotide sequence ID" value="XM_069377332.1"/>
</dbReference>
<dbReference type="SUPFAM" id="SSF56176">
    <property type="entry name" value="FAD-binding/transporter-associated domain-like"/>
    <property type="match status" value="1"/>
</dbReference>
<keyword evidence="3" id="KW-0560">Oxidoreductase</keyword>
<dbReference type="PANTHER" id="PTHR43762">
    <property type="entry name" value="L-GULONOLACTONE OXIDASE"/>
    <property type="match status" value="1"/>
</dbReference>
<evidence type="ECO:0000259" key="5">
    <source>
        <dbReference type="PROSITE" id="PS51387"/>
    </source>
</evidence>
<dbReference type="Pfam" id="PF04030">
    <property type="entry name" value="ALO"/>
    <property type="match status" value="1"/>
</dbReference>
<dbReference type="EC" id="1.1.3.37" evidence="2"/>
<dbReference type="PANTHER" id="PTHR43762:SF1">
    <property type="entry name" value="D-ARABINONO-1,4-LACTONE OXIDASE"/>
    <property type="match status" value="1"/>
</dbReference>
<dbReference type="GeneID" id="96010170"/>
<dbReference type="Pfam" id="PF01565">
    <property type="entry name" value="FAD_binding_4"/>
    <property type="match status" value="1"/>
</dbReference>